<dbReference type="SUPFAM" id="SSF102198">
    <property type="entry name" value="Putative cyclase"/>
    <property type="match status" value="1"/>
</dbReference>
<gene>
    <name evidence="1" type="ORF">GCM10008905_29390</name>
</gene>
<sequence length="227" mass="26068">MSTFIDLSHYFEDGMPGFRMKDEFGKLIQYTAQIKPFLTHEQSAPNYEGKACFEITEITFQTSIGTYLDSPYHRYPKGRDISEIQINEVILPGVVVDVRDKEKFESIGVNIIPNGLDLNGKAVLFNFGWDKHWGEEEYYSYPYISEELINFLINSGVKLVGVDTINIDSSKNPERPAHTLFLKNEIFIVENLTSLEKLYDHDFRFFAVPLKAKKTAAMSIRAFAEVK</sequence>
<organism evidence="1 2">
    <name type="scientific">Clostridium malenominatum</name>
    <dbReference type="NCBI Taxonomy" id="1539"/>
    <lineage>
        <taxon>Bacteria</taxon>
        <taxon>Bacillati</taxon>
        <taxon>Bacillota</taxon>
        <taxon>Clostridia</taxon>
        <taxon>Eubacteriales</taxon>
        <taxon>Clostridiaceae</taxon>
        <taxon>Clostridium</taxon>
    </lineage>
</organism>
<dbReference type="EMBL" id="BAAACF010000006">
    <property type="protein sequence ID" value="GAA0729434.1"/>
    <property type="molecule type" value="Genomic_DNA"/>
</dbReference>
<comment type="caution">
    <text evidence="1">The sequence shown here is derived from an EMBL/GenBank/DDBJ whole genome shotgun (WGS) entry which is preliminary data.</text>
</comment>
<evidence type="ECO:0000313" key="1">
    <source>
        <dbReference type="EMBL" id="GAA0729434.1"/>
    </source>
</evidence>
<keyword evidence="2" id="KW-1185">Reference proteome</keyword>
<dbReference type="PANTHER" id="PTHR31118">
    <property type="entry name" value="CYCLASE-LIKE PROTEIN 2"/>
    <property type="match status" value="1"/>
</dbReference>
<dbReference type="InterPro" id="IPR007325">
    <property type="entry name" value="KFase/CYL"/>
</dbReference>
<dbReference type="PANTHER" id="PTHR31118:SF32">
    <property type="entry name" value="KYNURENINE FORMAMIDASE"/>
    <property type="match status" value="1"/>
</dbReference>
<dbReference type="Proteomes" id="UP001500339">
    <property type="component" value="Unassembled WGS sequence"/>
</dbReference>
<dbReference type="Gene3D" id="3.50.30.50">
    <property type="entry name" value="Putative cyclase"/>
    <property type="match status" value="1"/>
</dbReference>
<dbReference type="InterPro" id="IPR037175">
    <property type="entry name" value="KFase_sf"/>
</dbReference>
<dbReference type="Pfam" id="PF04199">
    <property type="entry name" value="Cyclase"/>
    <property type="match status" value="1"/>
</dbReference>
<reference evidence="2" key="1">
    <citation type="journal article" date="2019" name="Int. J. Syst. Evol. Microbiol.">
        <title>The Global Catalogue of Microorganisms (GCM) 10K type strain sequencing project: providing services to taxonomists for standard genome sequencing and annotation.</title>
        <authorList>
            <consortium name="The Broad Institute Genomics Platform"/>
            <consortium name="The Broad Institute Genome Sequencing Center for Infectious Disease"/>
            <person name="Wu L."/>
            <person name="Ma J."/>
        </authorList>
    </citation>
    <scope>NUCLEOTIDE SEQUENCE [LARGE SCALE GENOMIC DNA]</scope>
    <source>
        <strain evidence="2">JCM 1405</strain>
    </source>
</reference>
<name>A0ABP3UFK0_9CLOT</name>
<dbReference type="RefSeq" id="WP_343770876.1">
    <property type="nucleotide sequence ID" value="NZ_BAAACF010000006.1"/>
</dbReference>
<protein>
    <submittedName>
        <fullName evidence="1">Cyclase family protein</fullName>
    </submittedName>
</protein>
<accession>A0ABP3UFK0</accession>
<proteinExistence type="predicted"/>
<evidence type="ECO:0000313" key="2">
    <source>
        <dbReference type="Proteomes" id="UP001500339"/>
    </source>
</evidence>